<gene>
    <name evidence="11" type="ORF">AAFC00_001513</name>
</gene>
<comment type="caution">
    <text evidence="11">The sequence shown here is derived from an EMBL/GenBank/DDBJ whole genome shotgun (WGS) entry which is preliminary data.</text>
</comment>
<organism evidence="11 12">
    <name type="scientific">Neodothiora populina</name>
    <dbReference type="NCBI Taxonomy" id="2781224"/>
    <lineage>
        <taxon>Eukaryota</taxon>
        <taxon>Fungi</taxon>
        <taxon>Dikarya</taxon>
        <taxon>Ascomycota</taxon>
        <taxon>Pezizomycotina</taxon>
        <taxon>Dothideomycetes</taxon>
        <taxon>Dothideomycetidae</taxon>
        <taxon>Dothideales</taxon>
        <taxon>Dothioraceae</taxon>
        <taxon>Neodothiora</taxon>
    </lineage>
</organism>
<protein>
    <recommendedName>
        <fullName evidence="3">Acyl-protein thioesterase 1</fullName>
        <ecNumber evidence="2">3.1.2.22</ecNumber>
    </recommendedName>
    <alternativeName>
        <fullName evidence="8">Palmitoyl-protein hydrolase</fullName>
    </alternativeName>
</protein>
<evidence type="ECO:0000256" key="4">
    <source>
        <dbReference type="ARBA" id="ARBA00022487"/>
    </source>
</evidence>
<keyword evidence="6" id="KW-0276">Fatty acid metabolism</keyword>
<keyword evidence="12" id="KW-1185">Reference proteome</keyword>
<accession>A0ABR3PPE9</accession>
<dbReference type="GeneID" id="95975216"/>
<evidence type="ECO:0000256" key="8">
    <source>
        <dbReference type="ARBA" id="ARBA00031195"/>
    </source>
</evidence>
<dbReference type="Pfam" id="PF02230">
    <property type="entry name" value="Abhydrolase_2"/>
    <property type="match status" value="1"/>
</dbReference>
<evidence type="ECO:0000256" key="1">
    <source>
        <dbReference type="ARBA" id="ARBA00006499"/>
    </source>
</evidence>
<keyword evidence="5" id="KW-0378">Hydrolase</keyword>
<dbReference type="EC" id="3.1.2.22" evidence="2"/>
<dbReference type="Gene3D" id="3.40.50.1820">
    <property type="entry name" value="alpha/beta hydrolase"/>
    <property type="match status" value="1"/>
</dbReference>
<evidence type="ECO:0000313" key="12">
    <source>
        <dbReference type="Proteomes" id="UP001562354"/>
    </source>
</evidence>
<name>A0ABR3PPE9_9PEZI</name>
<feature type="domain" description="Phospholipase/carboxylesterase/thioesterase" evidence="10">
    <location>
        <begin position="7"/>
        <end position="231"/>
    </location>
</feature>
<dbReference type="InterPro" id="IPR050565">
    <property type="entry name" value="LYPA1-2/EST-like"/>
</dbReference>
<proteinExistence type="inferred from homology"/>
<evidence type="ECO:0000256" key="9">
    <source>
        <dbReference type="ARBA" id="ARBA00047337"/>
    </source>
</evidence>
<evidence type="ECO:0000313" key="11">
    <source>
        <dbReference type="EMBL" id="KAL1311336.1"/>
    </source>
</evidence>
<comment type="similarity">
    <text evidence="1">Belongs to the AB hydrolase superfamily. AB hydrolase 2 family.</text>
</comment>
<dbReference type="Proteomes" id="UP001562354">
    <property type="component" value="Unassembled WGS sequence"/>
</dbReference>
<evidence type="ECO:0000256" key="2">
    <source>
        <dbReference type="ARBA" id="ARBA00012423"/>
    </source>
</evidence>
<dbReference type="InterPro" id="IPR003140">
    <property type="entry name" value="PLipase/COase/thioEstase"/>
</dbReference>
<evidence type="ECO:0000256" key="3">
    <source>
        <dbReference type="ARBA" id="ARBA00014923"/>
    </source>
</evidence>
<evidence type="ECO:0000259" key="10">
    <source>
        <dbReference type="Pfam" id="PF02230"/>
    </source>
</evidence>
<dbReference type="EMBL" id="JBFMKM010000003">
    <property type="protein sequence ID" value="KAL1311336.1"/>
    <property type="molecule type" value="Genomic_DNA"/>
</dbReference>
<comment type="catalytic activity">
    <reaction evidence="9">
        <text>S-hexadecanoyl-L-cysteinyl-[protein] + H2O = L-cysteinyl-[protein] + hexadecanoate + H(+)</text>
        <dbReference type="Rhea" id="RHEA:19233"/>
        <dbReference type="Rhea" id="RHEA-COMP:10131"/>
        <dbReference type="Rhea" id="RHEA-COMP:11032"/>
        <dbReference type="ChEBI" id="CHEBI:7896"/>
        <dbReference type="ChEBI" id="CHEBI:15377"/>
        <dbReference type="ChEBI" id="CHEBI:15378"/>
        <dbReference type="ChEBI" id="CHEBI:29950"/>
        <dbReference type="ChEBI" id="CHEBI:74151"/>
        <dbReference type="EC" id="3.1.2.22"/>
    </reaction>
</comment>
<evidence type="ECO:0000256" key="5">
    <source>
        <dbReference type="ARBA" id="ARBA00022801"/>
    </source>
</evidence>
<dbReference type="RefSeq" id="XP_069204185.1">
    <property type="nucleotide sequence ID" value="XM_069340713.1"/>
</dbReference>
<dbReference type="InterPro" id="IPR029058">
    <property type="entry name" value="AB_hydrolase_fold"/>
</dbReference>
<dbReference type="PANTHER" id="PTHR10655">
    <property type="entry name" value="LYSOPHOSPHOLIPASE-RELATED"/>
    <property type="match status" value="1"/>
</dbReference>
<reference evidence="11 12" key="1">
    <citation type="submission" date="2024-07" db="EMBL/GenBank/DDBJ databases">
        <title>Draft sequence of the Neodothiora populina.</title>
        <authorList>
            <person name="Drown D.D."/>
            <person name="Schuette U.S."/>
            <person name="Buechlein A.B."/>
            <person name="Rusch D.R."/>
            <person name="Winton L.W."/>
            <person name="Adams G.A."/>
        </authorList>
    </citation>
    <scope>NUCLEOTIDE SEQUENCE [LARGE SCALE GENOMIC DNA]</scope>
    <source>
        <strain evidence="11 12">CPC 39397</strain>
    </source>
</reference>
<sequence length="244" mass="26842">MASAGRALVVPALKQHTSTIIVAHGLGDSGAGWTWLAENWRRRGKFEETAFVFPSAASIPITVSGGHNMPGWFDIVRPRSIPSNSLEEIDFKEDETGLLRSREYFHSLIAAEIEKGIPSERIVIGGFSQGGAMSLLSGTTCPTRLGGIFGLSCFLPLEYKLKDLVPKDNPNKDTKIFMGHGDADQVIRLEWGQRSANKLTEMGWTVDLKTYHGLPHSADPEEIDHLELYLKERIPDLGDKASKA</sequence>
<keyword evidence="6" id="KW-0443">Lipid metabolism</keyword>
<evidence type="ECO:0000256" key="7">
    <source>
        <dbReference type="ARBA" id="ARBA00029392"/>
    </source>
</evidence>
<dbReference type="SUPFAM" id="SSF53474">
    <property type="entry name" value="alpha/beta-Hydrolases"/>
    <property type="match status" value="1"/>
</dbReference>
<keyword evidence="4" id="KW-0719">Serine esterase</keyword>
<dbReference type="PANTHER" id="PTHR10655:SF17">
    <property type="entry name" value="LYSOPHOSPHOLIPASE-LIKE PROTEIN 1"/>
    <property type="match status" value="1"/>
</dbReference>
<evidence type="ECO:0000256" key="6">
    <source>
        <dbReference type="ARBA" id="ARBA00022832"/>
    </source>
</evidence>
<comment type="function">
    <text evidence="7">Hydrolyzes fatty acids from S-acylated cysteine residues in proteins with a strong preference for palmitoylated G-alpha proteins over other acyl substrates. Mediates the deacylation of G-alpha proteins such as GPA1 in vivo, but has weak or no activity toward palmitoylated Ras proteins. Has weak lysophospholipase activity in vitro; however such activity may not exist in vivo.</text>
</comment>